<dbReference type="PROSITE" id="PS50837">
    <property type="entry name" value="NACHT"/>
    <property type="match status" value="1"/>
</dbReference>
<evidence type="ECO:0000256" key="1">
    <source>
        <dbReference type="ARBA" id="ARBA00022737"/>
    </source>
</evidence>
<dbReference type="PANTHER" id="PTHR10039:SF16">
    <property type="entry name" value="GPI INOSITOL-DEACYLASE"/>
    <property type="match status" value="1"/>
</dbReference>
<comment type="caution">
    <text evidence="4">The sequence shown here is derived from an EMBL/GenBank/DDBJ whole genome shotgun (WGS) entry which is preliminary data.</text>
</comment>
<sequence length="924" mass="105886">MAEAFGLAASVFATIQIADRVISICKNYIESVRDAPSDLRTILVETSSVGAVLQNVDFLLKFEEPDSALRKALDGDEGPVGECRVAIEQLEALLASDQNQAQGPHDSKRRRVQVTLRNLAWPLKETKAKKMLQDVARCKNTISLALTATSSHDIKVIREGTSHIQRVLTENQRSEVYKWLKHTDPSSIHDQACRNHEPGTCEWMSRTPEWDQFNQGDIRCLWIHGIPGAGKTILASQLAEKVEENCRQSSSTASISIGIHYYCYFGRSQDESAPFLRWILDRMCREVEQVPDYLWKLFKNGRDPSTSDLLTALEAASHYFSSISITIDAVDESSPREELLKVLRDLATDHRFSKIRLLVTSREYLDIEKVMSEISTEVNMRNDYLDADIRLYTESRLATNDKLKDWSEGLRKEALEALSVGAKGMFRWVVCQLDALRRIKGSQSAIMNELKHLPKTLNEAYDRIFEMIPEEDLQVVDSALDWICFNYKVFGREKFSCNVLLQAIEGDLNRQNSCTRDYRYDAELLLELCGCLIKVTETDHRFPYGYYEVSFPHYTVMEYLAVSTRFRPTSCFRLDKYACLGGRASIILLEVFRSPLNTIGMLESDEDCLSDPWDWQMDFRAYCAVSAIRLILDYERSCPENEELATMLTTPHPSRTHPVDAILRLYDMIVFWDFIDHYNLGDTFELVRFAASSPPESRILGYFLHMGAFYLVDFILHRLHDPRNLFRTMIDVKYDFLNDEAFSHFRTSLCDLIVIMSGDRPSALRHLLKTWPRILDYSNILVSYIMWHKHEARYVSCDGWCTLQEMLRLGAKLDSSEFVATPLQIAVAGLDLEGVRILLEGGAKPNARGNPGVVDRPKHGILRKCDHLSGMSPLQICRYGFQLAFLENVYRKMDVLEEVLDYRRQNFKKISGQIEALLCEYGGI</sequence>
<dbReference type="Gene3D" id="3.40.50.300">
    <property type="entry name" value="P-loop containing nucleotide triphosphate hydrolases"/>
    <property type="match status" value="1"/>
</dbReference>
<keyword evidence="2" id="KW-0040">ANK repeat</keyword>
<evidence type="ECO:0000313" key="5">
    <source>
        <dbReference type="Proteomes" id="UP000176998"/>
    </source>
</evidence>
<dbReference type="PANTHER" id="PTHR10039">
    <property type="entry name" value="AMELOGENIN"/>
    <property type="match status" value="1"/>
</dbReference>
<accession>A0A1G4B7I0</accession>
<name>A0A1G4B7I0_9PEZI</name>
<dbReference type="SUPFAM" id="SSF52540">
    <property type="entry name" value="P-loop containing nucleoside triphosphate hydrolases"/>
    <property type="match status" value="1"/>
</dbReference>
<dbReference type="PROSITE" id="PS50088">
    <property type="entry name" value="ANK_REPEAT"/>
    <property type="match status" value="1"/>
</dbReference>
<keyword evidence="5" id="KW-1185">Reference proteome</keyword>
<dbReference type="Proteomes" id="UP000176998">
    <property type="component" value="Unassembled WGS sequence"/>
</dbReference>
<dbReference type="OrthoDB" id="194358at2759"/>
<dbReference type="InterPro" id="IPR027417">
    <property type="entry name" value="P-loop_NTPase"/>
</dbReference>
<evidence type="ECO:0000313" key="4">
    <source>
        <dbReference type="EMBL" id="OHE97225.1"/>
    </source>
</evidence>
<dbReference type="GeneID" id="34560625"/>
<reference evidence="4 5" key="1">
    <citation type="submission" date="2016-09" db="EMBL/GenBank/DDBJ databases">
        <authorList>
            <person name="Capua I."/>
            <person name="De Benedictis P."/>
            <person name="Joannis T."/>
            <person name="Lombin L.H."/>
            <person name="Cattoli G."/>
        </authorList>
    </citation>
    <scope>NUCLEOTIDE SEQUENCE [LARGE SCALE GENOMIC DNA]</scope>
    <source>
        <strain evidence="4 5">IMI 309357</strain>
    </source>
</reference>
<keyword evidence="1" id="KW-0677">Repeat</keyword>
<feature type="domain" description="NACHT" evidence="3">
    <location>
        <begin position="219"/>
        <end position="362"/>
    </location>
</feature>
<protein>
    <recommendedName>
        <fullName evidence="3">NACHT domain-containing protein</fullName>
    </recommendedName>
</protein>
<dbReference type="STRING" id="1209926.A0A1G4B7I0"/>
<dbReference type="InterPro" id="IPR002110">
    <property type="entry name" value="Ankyrin_rpt"/>
</dbReference>
<gene>
    <name evidence="4" type="ORF">CORC01_07479</name>
</gene>
<feature type="repeat" description="ANK" evidence="2">
    <location>
        <begin position="821"/>
        <end position="850"/>
    </location>
</feature>
<proteinExistence type="predicted"/>
<dbReference type="RefSeq" id="XP_022474380.1">
    <property type="nucleotide sequence ID" value="XM_022619115.1"/>
</dbReference>
<dbReference type="Pfam" id="PF24883">
    <property type="entry name" value="NPHP3_N"/>
    <property type="match status" value="1"/>
</dbReference>
<dbReference type="InterPro" id="IPR056884">
    <property type="entry name" value="NPHP3-like_N"/>
</dbReference>
<dbReference type="EMBL" id="MJBS01000060">
    <property type="protein sequence ID" value="OHE97225.1"/>
    <property type="molecule type" value="Genomic_DNA"/>
</dbReference>
<organism evidence="4 5">
    <name type="scientific">Colletotrichum orchidophilum</name>
    <dbReference type="NCBI Taxonomy" id="1209926"/>
    <lineage>
        <taxon>Eukaryota</taxon>
        <taxon>Fungi</taxon>
        <taxon>Dikarya</taxon>
        <taxon>Ascomycota</taxon>
        <taxon>Pezizomycotina</taxon>
        <taxon>Sordariomycetes</taxon>
        <taxon>Hypocreomycetidae</taxon>
        <taxon>Glomerellales</taxon>
        <taxon>Glomerellaceae</taxon>
        <taxon>Colletotrichum</taxon>
    </lineage>
</organism>
<evidence type="ECO:0000259" key="3">
    <source>
        <dbReference type="PROSITE" id="PS50837"/>
    </source>
</evidence>
<dbReference type="AlphaFoldDB" id="A0A1G4B7I0"/>
<dbReference type="InterPro" id="IPR007111">
    <property type="entry name" value="NACHT_NTPase"/>
</dbReference>
<evidence type="ECO:0000256" key="2">
    <source>
        <dbReference type="PROSITE-ProRule" id="PRU00023"/>
    </source>
</evidence>